<dbReference type="CDD" id="cd02440">
    <property type="entry name" value="AdoMet_MTases"/>
    <property type="match status" value="1"/>
</dbReference>
<dbReference type="EMBL" id="CP065959">
    <property type="protein sequence ID" value="QQC87570.1"/>
    <property type="molecule type" value="Genomic_DNA"/>
</dbReference>
<dbReference type="GO" id="GO:0032259">
    <property type="term" value="P:methylation"/>
    <property type="evidence" value="ECO:0007669"/>
    <property type="project" value="UniProtKB-KW"/>
</dbReference>
<evidence type="ECO:0000313" key="6">
    <source>
        <dbReference type="Proteomes" id="UP000596130"/>
    </source>
</evidence>
<dbReference type="SUPFAM" id="SSF53335">
    <property type="entry name" value="S-adenosyl-L-methionine-dependent methyltransferases"/>
    <property type="match status" value="1"/>
</dbReference>
<feature type="compositionally biased region" description="Basic and acidic residues" evidence="3">
    <location>
        <begin position="9"/>
        <end position="21"/>
    </location>
</feature>
<keyword evidence="2 5" id="KW-0808">Transferase</keyword>
<dbReference type="Gene3D" id="3.40.50.150">
    <property type="entry name" value="Vaccinia Virus protein VP39"/>
    <property type="match status" value="1"/>
</dbReference>
<evidence type="ECO:0000313" key="5">
    <source>
        <dbReference type="EMBL" id="QQC87570.1"/>
    </source>
</evidence>
<evidence type="ECO:0000259" key="4">
    <source>
        <dbReference type="Pfam" id="PF13649"/>
    </source>
</evidence>
<dbReference type="RefSeq" id="WP_198501717.1">
    <property type="nucleotide sequence ID" value="NZ_CP065959.1"/>
</dbReference>
<dbReference type="InterPro" id="IPR023149">
    <property type="entry name" value="Trans_acon_MeTrfase_C"/>
</dbReference>
<organism evidence="5 6">
    <name type="scientific">Streptomyces alfalfae</name>
    <dbReference type="NCBI Taxonomy" id="1642299"/>
    <lineage>
        <taxon>Bacteria</taxon>
        <taxon>Bacillati</taxon>
        <taxon>Actinomycetota</taxon>
        <taxon>Actinomycetes</taxon>
        <taxon>Kitasatosporales</taxon>
        <taxon>Streptomycetaceae</taxon>
        <taxon>Streptomyces</taxon>
    </lineage>
</organism>
<dbReference type="GO" id="GO:0030798">
    <property type="term" value="F:trans-aconitate 2-methyltransferase activity"/>
    <property type="evidence" value="ECO:0007669"/>
    <property type="project" value="InterPro"/>
</dbReference>
<evidence type="ECO:0000256" key="3">
    <source>
        <dbReference type="SAM" id="MobiDB-lite"/>
    </source>
</evidence>
<dbReference type="GO" id="GO:0017000">
    <property type="term" value="P:antibiotic biosynthetic process"/>
    <property type="evidence" value="ECO:0007669"/>
    <property type="project" value="UniProtKB-ARBA"/>
</dbReference>
<dbReference type="PANTHER" id="PTHR43861:SF1">
    <property type="entry name" value="TRANS-ACONITATE 2-METHYLTRANSFERASE"/>
    <property type="match status" value="1"/>
</dbReference>
<dbReference type="AlphaFoldDB" id="A0A7T4TVZ2"/>
<protein>
    <submittedName>
        <fullName evidence="5">Methyltransferase domain-containing protein</fullName>
    </submittedName>
</protein>
<proteinExistence type="predicted"/>
<dbReference type="PANTHER" id="PTHR43861">
    <property type="entry name" value="TRANS-ACONITATE 2-METHYLTRANSFERASE-RELATED"/>
    <property type="match status" value="1"/>
</dbReference>
<dbReference type="InterPro" id="IPR029063">
    <property type="entry name" value="SAM-dependent_MTases_sf"/>
</dbReference>
<evidence type="ECO:0000256" key="2">
    <source>
        <dbReference type="ARBA" id="ARBA00022679"/>
    </source>
</evidence>
<dbReference type="Pfam" id="PF13649">
    <property type="entry name" value="Methyltransf_25"/>
    <property type="match status" value="1"/>
</dbReference>
<dbReference type="InterPro" id="IPR041698">
    <property type="entry name" value="Methyltransf_25"/>
</dbReference>
<dbReference type="Gene3D" id="1.10.150.290">
    <property type="entry name" value="S-adenosyl-L-methionine-dependent methyltransferases"/>
    <property type="match status" value="1"/>
</dbReference>
<gene>
    <name evidence="5" type="ORF">I8755_03470</name>
</gene>
<feature type="domain" description="Methyltransferase" evidence="4">
    <location>
        <begin position="40"/>
        <end position="135"/>
    </location>
</feature>
<keyword evidence="1 5" id="KW-0489">Methyltransferase</keyword>
<sequence>MHATPTWDPQRHLDHPDPRTRPFHDLLARVPELPRRPARIMDLGCGAGRVTALLAARWPDAHITGIDSSADSIAAADAVAGETAQGGRLHFRHGDIGRWAPAEPFDLVISSAALQWVVDHPDRFEEWVSALNPGGVFAFQVPDNTASRAHGALRDLCASPRWQERLGTGVLPDHRVHDPADYLGRLASLGCAVDAWESTYAHVLPGDDPFADWTTGTGMLPLLSALADEPGAAEDFLAAYRERLAQVYPATAYGTVFRFRRVFVVARKDGAV</sequence>
<feature type="region of interest" description="Disordered" evidence="3">
    <location>
        <begin position="1"/>
        <end position="21"/>
    </location>
</feature>
<dbReference type="Proteomes" id="UP000596130">
    <property type="component" value="Chromosome"/>
</dbReference>
<evidence type="ECO:0000256" key="1">
    <source>
        <dbReference type="ARBA" id="ARBA00022603"/>
    </source>
</evidence>
<accession>A0A7T4TVZ2</accession>
<reference evidence="5 6" key="1">
    <citation type="submission" date="2020-12" db="EMBL/GenBank/DDBJ databases">
        <title>Identification and biosynthesis of polyene macrolides produced by Streptomyces alfalfae Men-myco-93-63.</title>
        <authorList>
            <person name="Liu D."/>
            <person name="Li Y."/>
            <person name="Liu L."/>
            <person name="Han X."/>
            <person name="Shen F."/>
        </authorList>
    </citation>
    <scope>NUCLEOTIDE SEQUENCE [LARGE SCALE GENOMIC DNA]</scope>
    <source>
        <strain evidence="5 6">Men-myco-93-63</strain>
    </source>
</reference>
<name>A0A7T4TVZ2_9ACTN</name>